<organism evidence="1 2">
    <name type="scientific">Cardiobacterium valvarum F0432</name>
    <dbReference type="NCBI Taxonomy" id="797473"/>
    <lineage>
        <taxon>Bacteria</taxon>
        <taxon>Pseudomonadati</taxon>
        <taxon>Pseudomonadota</taxon>
        <taxon>Gammaproteobacteria</taxon>
        <taxon>Cardiobacteriales</taxon>
        <taxon>Cardiobacteriaceae</taxon>
        <taxon>Cardiobacterium</taxon>
    </lineage>
</organism>
<comment type="caution">
    <text evidence="1">The sequence shown here is derived from an EMBL/GenBank/DDBJ whole genome shotgun (WGS) entry which is preliminary data.</text>
</comment>
<evidence type="ECO:0000313" key="2">
    <source>
        <dbReference type="Proteomes" id="UP000004750"/>
    </source>
</evidence>
<dbReference type="HOGENOM" id="CLU_3197608_0_0_6"/>
<accession>G9ZFB9</accession>
<dbReference type="Proteomes" id="UP000004750">
    <property type="component" value="Unassembled WGS sequence"/>
</dbReference>
<protein>
    <submittedName>
        <fullName evidence="1">Uncharacterized protein</fullName>
    </submittedName>
</protein>
<reference evidence="1 2" key="1">
    <citation type="submission" date="2011-08" db="EMBL/GenBank/DDBJ databases">
        <authorList>
            <person name="Weinstock G."/>
            <person name="Sodergren E."/>
            <person name="Clifton S."/>
            <person name="Fulton L."/>
            <person name="Fulton B."/>
            <person name="Courtney L."/>
            <person name="Fronick C."/>
            <person name="Harrison M."/>
            <person name="Strong C."/>
            <person name="Farmer C."/>
            <person name="Delahaunty K."/>
            <person name="Markovic C."/>
            <person name="Hall O."/>
            <person name="Minx P."/>
            <person name="Tomlinson C."/>
            <person name="Mitreva M."/>
            <person name="Hou S."/>
            <person name="Chen J."/>
            <person name="Wollam A."/>
            <person name="Pepin K.H."/>
            <person name="Johnson M."/>
            <person name="Bhonagiri V."/>
            <person name="Zhang X."/>
            <person name="Suruliraj S."/>
            <person name="Warren W."/>
            <person name="Chinwalla A."/>
            <person name="Mardis E.R."/>
            <person name="Wilson R.K."/>
        </authorList>
    </citation>
    <scope>NUCLEOTIDE SEQUENCE [LARGE SCALE GENOMIC DNA]</scope>
    <source>
        <strain evidence="1 2">F0432</strain>
    </source>
</reference>
<evidence type="ECO:0000313" key="1">
    <source>
        <dbReference type="EMBL" id="EHM54054.1"/>
    </source>
</evidence>
<dbReference type="EMBL" id="AGCM01000079">
    <property type="protein sequence ID" value="EHM54054.1"/>
    <property type="molecule type" value="Genomic_DNA"/>
</dbReference>
<sequence length="45" mass="5282">MKAHISTPISHILPCRHTLAGGNYPSRDRFYAPLWHNLFLFLYLI</sequence>
<proteinExistence type="predicted"/>
<name>G9ZFB9_9GAMM</name>
<dbReference type="AlphaFoldDB" id="G9ZFB9"/>
<dbReference type="STRING" id="797473.HMPREF9080_01464"/>
<gene>
    <name evidence="1" type="ORF">HMPREF9080_01464</name>
</gene>